<evidence type="ECO:0000256" key="1">
    <source>
        <dbReference type="SAM" id="MobiDB-lite"/>
    </source>
</evidence>
<feature type="region of interest" description="Disordered" evidence="1">
    <location>
        <begin position="1"/>
        <end position="29"/>
    </location>
</feature>
<evidence type="ECO:0000313" key="3">
    <source>
        <dbReference type="Proteomes" id="UP000694426"/>
    </source>
</evidence>
<accession>A0A8B9BEQ0</accession>
<evidence type="ECO:0000313" key="2">
    <source>
        <dbReference type="Ensembl" id="ENSABRP00000003182.1"/>
    </source>
</evidence>
<reference evidence="2" key="1">
    <citation type="submission" date="2025-08" db="UniProtKB">
        <authorList>
            <consortium name="Ensembl"/>
        </authorList>
    </citation>
    <scope>IDENTIFICATION</scope>
</reference>
<keyword evidence="3" id="KW-1185">Reference proteome</keyword>
<name>A0A8B9BEQ0_9AVES</name>
<sequence>PGSGARREQKTPIPSHPIPSHPIPSHPIPSRIKEHTMQRLYYTAMQPHFLAFMFSIIKEIKPFRAFITFL</sequence>
<protein>
    <submittedName>
        <fullName evidence="2">Uncharacterized protein</fullName>
    </submittedName>
</protein>
<dbReference type="Ensembl" id="ENSABRT00000004613.1">
    <property type="protein sequence ID" value="ENSABRP00000003182.1"/>
    <property type="gene ID" value="ENSABRG00000003024.1"/>
</dbReference>
<dbReference type="AlphaFoldDB" id="A0A8B9BEQ0"/>
<feature type="compositionally biased region" description="Basic and acidic residues" evidence="1">
    <location>
        <begin position="1"/>
        <end position="10"/>
    </location>
</feature>
<dbReference type="Proteomes" id="UP000694426">
    <property type="component" value="Unplaced"/>
</dbReference>
<feature type="compositionally biased region" description="Pro residues" evidence="1">
    <location>
        <begin position="14"/>
        <end position="27"/>
    </location>
</feature>
<organism evidence="2 3">
    <name type="scientific">Anser brachyrhynchus</name>
    <name type="common">Pink-footed goose</name>
    <dbReference type="NCBI Taxonomy" id="132585"/>
    <lineage>
        <taxon>Eukaryota</taxon>
        <taxon>Metazoa</taxon>
        <taxon>Chordata</taxon>
        <taxon>Craniata</taxon>
        <taxon>Vertebrata</taxon>
        <taxon>Euteleostomi</taxon>
        <taxon>Archelosauria</taxon>
        <taxon>Archosauria</taxon>
        <taxon>Dinosauria</taxon>
        <taxon>Saurischia</taxon>
        <taxon>Theropoda</taxon>
        <taxon>Coelurosauria</taxon>
        <taxon>Aves</taxon>
        <taxon>Neognathae</taxon>
        <taxon>Galloanserae</taxon>
        <taxon>Anseriformes</taxon>
        <taxon>Anatidae</taxon>
        <taxon>Anserinae</taxon>
        <taxon>Anser</taxon>
    </lineage>
</organism>
<reference evidence="2" key="2">
    <citation type="submission" date="2025-09" db="UniProtKB">
        <authorList>
            <consortium name="Ensembl"/>
        </authorList>
    </citation>
    <scope>IDENTIFICATION</scope>
</reference>
<proteinExistence type="predicted"/>